<protein>
    <submittedName>
        <fullName evidence="2">Uncharacterized protein</fullName>
    </submittedName>
</protein>
<name>G0ULZ8_TRYCI</name>
<dbReference type="EMBL" id="HE575318">
    <property type="protein sequence ID" value="CCC90660.1"/>
    <property type="molecule type" value="Genomic_DNA"/>
</dbReference>
<accession>G0ULZ8</accession>
<evidence type="ECO:0000256" key="1">
    <source>
        <dbReference type="SAM" id="Phobius"/>
    </source>
</evidence>
<feature type="transmembrane region" description="Helical" evidence="1">
    <location>
        <begin position="95"/>
        <end position="117"/>
    </location>
</feature>
<keyword evidence="1" id="KW-1133">Transmembrane helix</keyword>
<sequence>MEHYLFIQNVCMCLCLRVYVRESCSLLIHAAVCISLVWRLRFSFTCVYPYYHYCCYYYVMSKLGSHNSNSYFGNISQCYETVCGAERTNAGGDEGWMRCIFAYNMFIFALAHLVYLFKQAPVVEVGT</sequence>
<proteinExistence type="predicted"/>
<keyword evidence="1" id="KW-0812">Transmembrane</keyword>
<keyword evidence="1" id="KW-0472">Membrane</keyword>
<evidence type="ECO:0000313" key="2">
    <source>
        <dbReference type="EMBL" id="CCC90660.1"/>
    </source>
</evidence>
<organism evidence="2">
    <name type="scientific">Trypanosoma congolense (strain IL3000)</name>
    <dbReference type="NCBI Taxonomy" id="1068625"/>
    <lineage>
        <taxon>Eukaryota</taxon>
        <taxon>Discoba</taxon>
        <taxon>Euglenozoa</taxon>
        <taxon>Kinetoplastea</taxon>
        <taxon>Metakinetoplastina</taxon>
        <taxon>Trypanosomatida</taxon>
        <taxon>Trypanosomatidae</taxon>
        <taxon>Trypanosoma</taxon>
        <taxon>Nannomonas</taxon>
    </lineage>
</organism>
<dbReference type="AlphaFoldDB" id="G0ULZ8"/>
<reference evidence="2" key="1">
    <citation type="journal article" date="2012" name="Proc. Natl. Acad. Sci. U.S.A.">
        <title>Antigenic diversity is generated by distinct evolutionary mechanisms in African trypanosome species.</title>
        <authorList>
            <person name="Jackson A.P."/>
            <person name="Berry A."/>
            <person name="Aslett M."/>
            <person name="Allison H.C."/>
            <person name="Burton P."/>
            <person name="Vavrova-Anderson J."/>
            <person name="Brown R."/>
            <person name="Browne H."/>
            <person name="Corton N."/>
            <person name="Hauser H."/>
            <person name="Gamble J."/>
            <person name="Gilderthorp R."/>
            <person name="Marcello L."/>
            <person name="McQuillan J."/>
            <person name="Otto T.D."/>
            <person name="Quail M.A."/>
            <person name="Sanders M.J."/>
            <person name="van Tonder A."/>
            <person name="Ginger M.L."/>
            <person name="Field M.C."/>
            <person name="Barry J.D."/>
            <person name="Hertz-Fowler C."/>
            <person name="Berriman M."/>
        </authorList>
    </citation>
    <scope>NUCLEOTIDE SEQUENCE</scope>
    <source>
        <strain evidence="2">IL3000</strain>
    </source>
</reference>
<gene>
    <name evidence="2" type="ORF">TCIL3000_5_4070</name>
</gene>